<dbReference type="PANTHER" id="PTHR43410:SF1">
    <property type="entry name" value="NITRIC OXIDE SYNTHASE"/>
    <property type="match status" value="1"/>
</dbReference>
<keyword evidence="9" id="KW-1185">Reference proteome</keyword>
<dbReference type="GO" id="GO:0046872">
    <property type="term" value="F:metal ion binding"/>
    <property type="evidence" value="ECO:0007669"/>
    <property type="project" value="UniProtKB-KW"/>
</dbReference>
<evidence type="ECO:0000313" key="6">
    <source>
        <dbReference type="EMBL" id="GAA0507211.1"/>
    </source>
</evidence>
<dbReference type="InterPro" id="IPR044940">
    <property type="entry name" value="NOS_dom_2"/>
</dbReference>
<dbReference type="Proteomes" id="UP000597989">
    <property type="component" value="Unassembled WGS sequence"/>
</dbReference>
<dbReference type="Gene3D" id="3.90.440.10">
    <property type="entry name" value="Nitric Oxide Synthase,Heme Domain,Chain A domain 2"/>
    <property type="match status" value="1"/>
</dbReference>
<feature type="domain" description="Nitric oxide synthase (NOS)" evidence="5">
    <location>
        <begin position="35"/>
        <end position="336"/>
    </location>
</feature>
<dbReference type="RefSeq" id="WP_188990371.1">
    <property type="nucleotide sequence ID" value="NZ_BAAAHC010000003.1"/>
</dbReference>
<dbReference type="EMBL" id="BMMT01000017">
    <property type="protein sequence ID" value="GGI99756.1"/>
    <property type="molecule type" value="Genomic_DNA"/>
</dbReference>
<evidence type="ECO:0000259" key="5">
    <source>
        <dbReference type="Pfam" id="PF02898"/>
    </source>
</evidence>
<keyword evidence="1" id="KW-0349">Heme</keyword>
<name>A0A917NI49_9PSEU</name>
<reference evidence="6 9" key="2">
    <citation type="journal article" date="2019" name="Int. J. Syst. Evol. Microbiol.">
        <title>The Global Catalogue of Microorganisms (GCM) 10K type strain sequencing project: providing services to taxonomists for standard genome sequencing and annotation.</title>
        <authorList>
            <consortium name="The Broad Institute Genomics Platform"/>
            <consortium name="The Broad Institute Genome Sequencing Center for Infectious Disease"/>
            <person name="Wu L."/>
            <person name="Ma J."/>
        </authorList>
    </citation>
    <scope>NUCLEOTIDE SEQUENCE [LARGE SCALE GENOMIC DNA]</scope>
    <source>
        <strain evidence="6 9">JCM 10664</strain>
    </source>
</reference>
<evidence type="ECO:0000313" key="9">
    <source>
        <dbReference type="Proteomes" id="UP001500220"/>
    </source>
</evidence>
<accession>A0A917NI49</accession>
<evidence type="ECO:0000313" key="8">
    <source>
        <dbReference type="Proteomes" id="UP000597989"/>
    </source>
</evidence>
<dbReference type="GO" id="GO:0006809">
    <property type="term" value="P:nitric oxide biosynthetic process"/>
    <property type="evidence" value="ECO:0007669"/>
    <property type="project" value="InterPro"/>
</dbReference>
<dbReference type="InterPro" id="IPR044943">
    <property type="entry name" value="NOS_dom_1"/>
</dbReference>
<dbReference type="Gene3D" id="3.90.340.10">
    <property type="entry name" value="Nitric Oxide Synthase, Chain A, domain 1"/>
    <property type="match status" value="1"/>
</dbReference>
<sequence length="398" mass="44657">MIRDEVISIRQRRPDGAVVATRTDPATDTSATDIAAAENFLHAFHDAHPEAGSLTRRLAEVRRDIADTGTYRHTSAELAYGARLALRDSGWCPTGVPWRRLKVRDLRGLRNASAIASECFEHLRLATNAGRIQPLVTVFAPDTPNRPGPRIWNEQVVRYAGYEYANGTVLGDARYRGFTAQVQRLGWKPPTQRSRFDHLPLVVETAHEGPKVVTVPRDVVQEVPLEHPEYPWFVELRLRWHTVPLISNMQLHIGGIRYPAAPFNTWFVGTEIGTRGLADENAYGITRHVAERLGLDTSTERTLWRDRAIVEINRAVLFSFDAARVTIADHHSEALHRLAWLRSGPRTGGHRPSFSVTREAAHRARQGTPLCFPSPEPPLPRDDVVVRRHCLGTGAPEQ</sequence>
<evidence type="ECO:0000256" key="1">
    <source>
        <dbReference type="ARBA" id="ARBA00022617"/>
    </source>
</evidence>
<evidence type="ECO:0000256" key="4">
    <source>
        <dbReference type="ARBA" id="ARBA00023004"/>
    </source>
</evidence>
<keyword evidence="2" id="KW-0479">Metal-binding</keyword>
<dbReference type="InterPro" id="IPR050607">
    <property type="entry name" value="NOS"/>
</dbReference>
<dbReference type="InterPro" id="IPR036119">
    <property type="entry name" value="NOS_N_sf"/>
</dbReference>
<proteinExistence type="predicted"/>
<dbReference type="InterPro" id="IPR004030">
    <property type="entry name" value="NOS_N"/>
</dbReference>
<dbReference type="Gene3D" id="3.90.1230.10">
    <property type="entry name" value="Nitric Oxide Synthase, Chain A, domain 3"/>
    <property type="match status" value="1"/>
</dbReference>
<reference evidence="6" key="4">
    <citation type="submission" date="2023-12" db="EMBL/GenBank/DDBJ databases">
        <authorList>
            <person name="Sun Q."/>
            <person name="Inoue M."/>
        </authorList>
    </citation>
    <scope>NUCLEOTIDE SEQUENCE</scope>
    <source>
        <strain evidence="6">JCM 10664</strain>
    </source>
</reference>
<comment type="caution">
    <text evidence="7">The sequence shown here is derived from an EMBL/GenBank/DDBJ whole genome shotgun (WGS) entry which is preliminary data.</text>
</comment>
<dbReference type="Pfam" id="PF02898">
    <property type="entry name" value="NO_synthase"/>
    <property type="match status" value="1"/>
</dbReference>
<dbReference type="SUPFAM" id="SSF56512">
    <property type="entry name" value="Nitric oxide (NO) synthase oxygenase domain"/>
    <property type="match status" value="1"/>
</dbReference>
<gene>
    <name evidence="7" type="primary">nos</name>
    <name evidence="6" type="ORF">GCM10009545_06580</name>
    <name evidence="7" type="ORF">GCM10011581_41160</name>
</gene>
<protein>
    <submittedName>
        <fullName evidence="7">Nitric oxide synthase oxygenase</fullName>
    </submittedName>
</protein>
<keyword evidence="4" id="KW-0408">Iron</keyword>
<evidence type="ECO:0000256" key="2">
    <source>
        <dbReference type="ARBA" id="ARBA00022723"/>
    </source>
</evidence>
<organism evidence="7 8">
    <name type="scientific">Saccharopolyspora thermophila</name>
    <dbReference type="NCBI Taxonomy" id="89367"/>
    <lineage>
        <taxon>Bacteria</taxon>
        <taxon>Bacillati</taxon>
        <taxon>Actinomycetota</taxon>
        <taxon>Actinomycetes</taxon>
        <taxon>Pseudonocardiales</taxon>
        <taxon>Pseudonocardiaceae</taxon>
        <taxon>Saccharopolyspora</taxon>
    </lineage>
</organism>
<reference evidence="7 8" key="1">
    <citation type="journal article" date="2014" name="Int. J. Syst. Evol. Microbiol.">
        <title>Complete genome sequence of Corynebacterium casei LMG S-19264T (=DSM 44701T), isolated from a smear-ripened cheese.</title>
        <authorList>
            <consortium name="US DOE Joint Genome Institute (JGI-PGF)"/>
            <person name="Walter F."/>
            <person name="Albersmeier A."/>
            <person name="Kalinowski J."/>
            <person name="Ruckert C."/>
        </authorList>
    </citation>
    <scope>NUCLEOTIDE SEQUENCE [LARGE SCALE GENOMIC DNA]</scope>
    <source>
        <strain evidence="7 8">CGMCC 4.7206</strain>
    </source>
</reference>
<evidence type="ECO:0000256" key="3">
    <source>
        <dbReference type="ARBA" id="ARBA00023002"/>
    </source>
</evidence>
<dbReference type="GO" id="GO:0004517">
    <property type="term" value="F:nitric-oxide synthase activity"/>
    <property type="evidence" value="ECO:0007669"/>
    <property type="project" value="InterPro"/>
</dbReference>
<reference evidence="7" key="3">
    <citation type="submission" date="2020-09" db="EMBL/GenBank/DDBJ databases">
        <authorList>
            <person name="Sun Q."/>
            <person name="Zhou Y."/>
        </authorList>
    </citation>
    <scope>NUCLEOTIDE SEQUENCE</scope>
    <source>
        <strain evidence="7">CGMCC 4.7206</strain>
    </source>
</reference>
<dbReference type="InterPro" id="IPR044944">
    <property type="entry name" value="NOS_dom_3"/>
</dbReference>
<dbReference type="AlphaFoldDB" id="A0A917NI49"/>
<dbReference type="EMBL" id="BAAAHC010000003">
    <property type="protein sequence ID" value="GAA0507211.1"/>
    <property type="molecule type" value="Genomic_DNA"/>
</dbReference>
<dbReference type="Proteomes" id="UP001500220">
    <property type="component" value="Unassembled WGS sequence"/>
</dbReference>
<evidence type="ECO:0000313" key="7">
    <source>
        <dbReference type="EMBL" id="GGI99756.1"/>
    </source>
</evidence>
<keyword evidence="3" id="KW-0560">Oxidoreductase</keyword>
<dbReference type="PANTHER" id="PTHR43410">
    <property type="entry name" value="NITRIC OXIDE SYNTHASE OXYGENASE"/>
    <property type="match status" value="1"/>
</dbReference>